<keyword evidence="1" id="KW-0812">Transmembrane</keyword>
<proteinExistence type="predicted"/>
<evidence type="ECO:0000313" key="2">
    <source>
        <dbReference type="EMBL" id="KAG8551092.1"/>
    </source>
</evidence>
<sequence>MSNSVENKSKLRLSNPNLWTTPISVLKIICSWTGCTPVPPIFLLSQRIFMFASVSPPFFEDLPFLLLAPLGFTPLFGVGMLEFCDDPTDELRKVLHIRKTHFAFRAFFLLWFLFFKIGFTLVGALYV</sequence>
<reference evidence="2" key="1">
    <citation type="thesis" date="2020" institute="ProQuest LLC" country="789 East Eisenhower Parkway, Ann Arbor, MI, USA">
        <title>Comparative Genomics and Chromosome Evolution.</title>
        <authorList>
            <person name="Mudd A.B."/>
        </authorList>
    </citation>
    <scope>NUCLEOTIDE SEQUENCE</scope>
    <source>
        <strain evidence="2">237g6f4</strain>
        <tissue evidence="2">Blood</tissue>
    </source>
</reference>
<evidence type="ECO:0000256" key="1">
    <source>
        <dbReference type="SAM" id="Phobius"/>
    </source>
</evidence>
<feature type="transmembrane region" description="Helical" evidence="1">
    <location>
        <begin position="21"/>
        <end position="42"/>
    </location>
</feature>
<keyword evidence="1" id="KW-1133">Transmembrane helix</keyword>
<evidence type="ECO:0000313" key="3">
    <source>
        <dbReference type="Proteomes" id="UP000824782"/>
    </source>
</evidence>
<dbReference type="AlphaFoldDB" id="A0AAV6ZPH9"/>
<name>A0AAV6ZPH9_ENGPU</name>
<accession>A0AAV6ZPH9</accession>
<organism evidence="2 3">
    <name type="scientific">Engystomops pustulosus</name>
    <name type="common">Tungara frog</name>
    <name type="synonym">Physalaemus pustulosus</name>
    <dbReference type="NCBI Taxonomy" id="76066"/>
    <lineage>
        <taxon>Eukaryota</taxon>
        <taxon>Metazoa</taxon>
        <taxon>Chordata</taxon>
        <taxon>Craniata</taxon>
        <taxon>Vertebrata</taxon>
        <taxon>Euteleostomi</taxon>
        <taxon>Amphibia</taxon>
        <taxon>Batrachia</taxon>
        <taxon>Anura</taxon>
        <taxon>Neobatrachia</taxon>
        <taxon>Hyloidea</taxon>
        <taxon>Leptodactylidae</taxon>
        <taxon>Leiuperinae</taxon>
        <taxon>Engystomops</taxon>
    </lineage>
</organism>
<dbReference type="Proteomes" id="UP000824782">
    <property type="component" value="Unassembled WGS sequence"/>
</dbReference>
<comment type="caution">
    <text evidence="2">The sequence shown here is derived from an EMBL/GenBank/DDBJ whole genome shotgun (WGS) entry which is preliminary data.</text>
</comment>
<feature type="transmembrane region" description="Helical" evidence="1">
    <location>
        <begin position="62"/>
        <end position="81"/>
    </location>
</feature>
<keyword evidence="3" id="KW-1185">Reference proteome</keyword>
<dbReference type="EMBL" id="WNYA01000012">
    <property type="protein sequence ID" value="KAG8551092.1"/>
    <property type="molecule type" value="Genomic_DNA"/>
</dbReference>
<keyword evidence="1" id="KW-0472">Membrane</keyword>
<gene>
    <name evidence="2" type="ORF">GDO81_018455</name>
</gene>
<protein>
    <submittedName>
        <fullName evidence="2">Uncharacterized protein</fullName>
    </submittedName>
</protein>
<feature type="transmembrane region" description="Helical" evidence="1">
    <location>
        <begin position="102"/>
        <end position="126"/>
    </location>
</feature>